<protein>
    <submittedName>
        <fullName evidence="4">Retrovirus-related Pol polyprotein from transposon opus</fullName>
    </submittedName>
</protein>
<comment type="caution">
    <text evidence="4">The sequence shown here is derived from an EMBL/GenBank/DDBJ whole genome shotgun (WGS) entry which is preliminary data.</text>
</comment>
<dbReference type="InterPro" id="IPR012337">
    <property type="entry name" value="RNaseH-like_sf"/>
</dbReference>
<reference evidence="4 5" key="1">
    <citation type="journal article" date="2018" name="PLoS Genet.">
        <title>Population sequencing reveals clonal diversity and ancestral inbreeding in the grapevine cultivar Chardonnay.</title>
        <authorList>
            <person name="Roach M.J."/>
            <person name="Johnson D.L."/>
            <person name="Bohlmann J."/>
            <person name="van Vuuren H.J."/>
            <person name="Jones S.J."/>
            <person name="Pretorius I.S."/>
            <person name="Schmidt S.A."/>
            <person name="Borneman A.R."/>
        </authorList>
    </citation>
    <scope>NUCLEOTIDE SEQUENCE [LARGE SCALE GENOMIC DNA]</scope>
    <source>
        <strain evidence="5">cv. Chardonnay</strain>
        <tissue evidence="4">Leaf</tissue>
    </source>
</reference>
<dbReference type="GO" id="GO:0003676">
    <property type="term" value="F:nucleic acid binding"/>
    <property type="evidence" value="ECO:0007669"/>
    <property type="project" value="InterPro"/>
</dbReference>
<dbReference type="SUPFAM" id="SSF56672">
    <property type="entry name" value="DNA/RNA polymerases"/>
    <property type="match status" value="1"/>
</dbReference>
<proteinExistence type="predicted"/>
<feature type="region of interest" description="Disordered" evidence="1">
    <location>
        <begin position="656"/>
        <end position="690"/>
    </location>
</feature>
<dbReference type="PANTHER" id="PTHR37984">
    <property type="entry name" value="PROTEIN CBG26694"/>
    <property type="match status" value="1"/>
</dbReference>
<dbReference type="Proteomes" id="UP000288805">
    <property type="component" value="Unassembled WGS sequence"/>
</dbReference>
<dbReference type="InterPro" id="IPR041588">
    <property type="entry name" value="Integrase_H2C2"/>
</dbReference>
<dbReference type="EMBL" id="QGNW01000259">
    <property type="protein sequence ID" value="RVW80941.1"/>
    <property type="molecule type" value="Genomic_DNA"/>
</dbReference>
<evidence type="ECO:0000259" key="3">
    <source>
        <dbReference type="Pfam" id="PF17921"/>
    </source>
</evidence>
<dbReference type="Gene3D" id="3.30.420.10">
    <property type="entry name" value="Ribonuclease H-like superfamily/Ribonuclease H"/>
    <property type="match status" value="1"/>
</dbReference>
<dbReference type="InterPro" id="IPR050951">
    <property type="entry name" value="Retrovirus_Pol_polyprotein"/>
</dbReference>
<name>A0A438H9D1_VITVI</name>
<dbReference type="AlphaFoldDB" id="A0A438H9D1"/>
<sequence>MSFGLCNAPSTFQICMLSIFSDMVERIMEVFMDDLTIYGEDFGDCLSNLETILQRCIEKNLVLNWEKCHFMVEKGTVLGHVISRKDIKVDKAKIELIVNLPPPKNVKETRQFLVEHIPESPPIKEEFPNDTLLKVDTNSWYAHIANYLVTRELPKEWTTQERRFFLSKVHAYYWEEPFLYKYCADQIIRKCVPEEEQQGFLMQCHAYACGGHLSTQKTALKVLQSGFYWPTVFKDAHEVCKSCDKCQRLGKLTKRHMMPLNRILVEAIACKHNDQKMVVKFLKENIFTRFRVPKAIVSEGGTHFCNKIFNNLLARYGVKHKAFQMGNQKRKSSDIEKEFMTINDGNGKDTNSESPSGFSLSKPPFSGHPNQRNVTRSSMDKDKSKMVGHGKLLSIIVEAPTPTPVTKYAPPPSQPLQFRFTKVPKKKLATGAREDCLGALDIPLTSPNPAEIQPITQTEAAEMGRIVSQNQSINTHVHLKQLQRAKKYPLFFPRMLGTILEYYGFPTEPGKEKKHHCREVYTISRWQGSVTKTESTLTSASLTIDTEHYYVSPPNLILQDFGDGEDTPLRPLVAPTPEVASTLPNLDIATHILASLSSTPNIGPSSSDGYVHISAEAFNQLLARLDRIQENQATIQLTQQQLVQRVDELTMAVQQWKSSSEKPTSVDDVTPLSIPTTQETNSSERKSTVPTTIVTSSEIIPSLHLMLEDRE</sequence>
<dbReference type="Pfam" id="PF17921">
    <property type="entry name" value="Integrase_H2C2"/>
    <property type="match status" value="1"/>
</dbReference>
<feature type="domain" description="Integrase zinc-binding" evidence="3">
    <location>
        <begin position="192"/>
        <end position="248"/>
    </location>
</feature>
<dbReference type="CDD" id="cd01647">
    <property type="entry name" value="RT_LTR"/>
    <property type="match status" value="1"/>
</dbReference>
<dbReference type="InterPro" id="IPR000477">
    <property type="entry name" value="RT_dom"/>
</dbReference>
<feature type="region of interest" description="Disordered" evidence="1">
    <location>
        <begin position="341"/>
        <end position="385"/>
    </location>
</feature>
<evidence type="ECO:0000313" key="4">
    <source>
        <dbReference type="EMBL" id="RVW80941.1"/>
    </source>
</evidence>
<feature type="domain" description="Reverse transcriptase" evidence="2">
    <location>
        <begin position="1"/>
        <end position="82"/>
    </location>
</feature>
<dbReference type="InterPro" id="IPR043502">
    <property type="entry name" value="DNA/RNA_pol_sf"/>
</dbReference>
<dbReference type="SUPFAM" id="SSF53098">
    <property type="entry name" value="Ribonuclease H-like"/>
    <property type="match status" value="1"/>
</dbReference>
<accession>A0A438H9D1</accession>
<evidence type="ECO:0000259" key="2">
    <source>
        <dbReference type="Pfam" id="PF00078"/>
    </source>
</evidence>
<evidence type="ECO:0000313" key="5">
    <source>
        <dbReference type="Proteomes" id="UP000288805"/>
    </source>
</evidence>
<evidence type="ECO:0000256" key="1">
    <source>
        <dbReference type="SAM" id="MobiDB-lite"/>
    </source>
</evidence>
<dbReference type="Pfam" id="PF00078">
    <property type="entry name" value="RVT_1"/>
    <property type="match status" value="1"/>
</dbReference>
<dbReference type="PANTHER" id="PTHR37984:SF5">
    <property type="entry name" value="PROTEIN NYNRIN-LIKE"/>
    <property type="match status" value="1"/>
</dbReference>
<dbReference type="InterPro" id="IPR043128">
    <property type="entry name" value="Rev_trsase/Diguanyl_cyclase"/>
</dbReference>
<gene>
    <name evidence="4" type="primary">pol_970</name>
    <name evidence="4" type="ORF">CK203_037358</name>
</gene>
<dbReference type="InterPro" id="IPR036397">
    <property type="entry name" value="RNaseH_sf"/>
</dbReference>
<feature type="compositionally biased region" description="Polar residues" evidence="1">
    <location>
        <begin position="368"/>
        <end position="377"/>
    </location>
</feature>
<organism evidence="4 5">
    <name type="scientific">Vitis vinifera</name>
    <name type="common">Grape</name>
    <dbReference type="NCBI Taxonomy" id="29760"/>
    <lineage>
        <taxon>Eukaryota</taxon>
        <taxon>Viridiplantae</taxon>
        <taxon>Streptophyta</taxon>
        <taxon>Embryophyta</taxon>
        <taxon>Tracheophyta</taxon>
        <taxon>Spermatophyta</taxon>
        <taxon>Magnoliopsida</taxon>
        <taxon>eudicotyledons</taxon>
        <taxon>Gunneridae</taxon>
        <taxon>Pentapetalae</taxon>
        <taxon>rosids</taxon>
        <taxon>Vitales</taxon>
        <taxon>Vitaceae</taxon>
        <taxon>Viteae</taxon>
        <taxon>Vitis</taxon>
    </lineage>
</organism>
<dbReference type="Gene3D" id="3.30.70.270">
    <property type="match status" value="1"/>
</dbReference>
<dbReference type="Gene3D" id="1.10.340.70">
    <property type="match status" value="1"/>
</dbReference>